<dbReference type="Pfam" id="PF01565">
    <property type="entry name" value="FAD_binding_4"/>
    <property type="match status" value="1"/>
</dbReference>
<feature type="domain" description="FAD-binding PCMH-type" evidence="5">
    <location>
        <begin position="7"/>
        <end position="186"/>
    </location>
</feature>
<dbReference type="InterPro" id="IPR016164">
    <property type="entry name" value="FAD-linked_Oxase-like_C"/>
</dbReference>
<protein>
    <submittedName>
        <fullName evidence="6">FAD linked oxidase domain protein</fullName>
    </submittedName>
</protein>
<dbReference type="GO" id="GO:0016491">
    <property type="term" value="F:oxidoreductase activity"/>
    <property type="evidence" value="ECO:0007669"/>
    <property type="project" value="UniProtKB-KW"/>
</dbReference>
<dbReference type="EMBL" id="ADVR01000016">
    <property type="protein sequence ID" value="EFO81325.1"/>
    <property type="molecule type" value="Genomic_DNA"/>
</dbReference>
<dbReference type="Gene3D" id="3.30.465.10">
    <property type="match status" value="1"/>
</dbReference>
<dbReference type="PROSITE" id="PS51387">
    <property type="entry name" value="FAD_PCMH"/>
    <property type="match status" value="1"/>
</dbReference>
<evidence type="ECO:0000256" key="2">
    <source>
        <dbReference type="ARBA" id="ARBA00022630"/>
    </source>
</evidence>
<dbReference type="GO" id="GO:0071949">
    <property type="term" value="F:FAD binding"/>
    <property type="evidence" value="ECO:0007669"/>
    <property type="project" value="InterPro"/>
</dbReference>
<evidence type="ECO:0000313" key="6">
    <source>
        <dbReference type="EMBL" id="EFO81325.1"/>
    </source>
</evidence>
<evidence type="ECO:0000259" key="5">
    <source>
        <dbReference type="PROSITE" id="PS51387"/>
    </source>
</evidence>
<evidence type="ECO:0000256" key="1">
    <source>
        <dbReference type="ARBA" id="ARBA00001974"/>
    </source>
</evidence>
<dbReference type="Pfam" id="PF02913">
    <property type="entry name" value="FAD-oxidase_C"/>
    <property type="match status" value="1"/>
</dbReference>
<sequence length="420" mass="44727">MTPFLLYNQQPTQIVAPTSAEAVADVLRDASAQGLAVIPWGGGTRQGMGGPPLRYDLALDMRGLAAVLAYTPDDLVLRVGAGATLGHIQDLLAAHNQWLPWNPPLPDQATIGGLLASGATGSLRMGYGTPRDWTLAMQVALGDGRLVKSGAPVVKNVAGYDTHKLHIGALGTLGVITEVTFKVAPRPAHCQTLLAAFSSPLTILEAMQQIGQPPFQPISLVLLNHSASKANPILHSFLDDTSPHLIMAVRFAGTAGAVGRQIRTAVAVCVEQGAHTIELSETDDGSIWHAIADDLRPTDQLLIRVGAPLSHVREMLRLVESIPYQRGWPTDRYLIAGAGLAYLRWPVVALPDLLQALTELRAGLAGIGGYAVVEDLPVALANTDSPLDLWGPPPETLALMRSLRKVWDPAEILNPGRYLV</sequence>
<comment type="cofactor">
    <cofactor evidence="1">
        <name>FAD</name>
        <dbReference type="ChEBI" id="CHEBI:57692"/>
    </cofactor>
</comment>
<dbReference type="InterPro" id="IPR016166">
    <property type="entry name" value="FAD-bd_PCMH"/>
</dbReference>
<reference evidence="6 7" key="1">
    <citation type="journal article" date="2011" name="J. Bacteriol.">
        <title>Draft genome sequence of the anoxygenic filamentous phototrophic bacterium Oscillochloris trichoides subsp. DG-6.</title>
        <authorList>
            <person name="Kuznetsov B.B."/>
            <person name="Ivanovsky R.N."/>
            <person name="Keppen O.I."/>
            <person name="Sukhacheva M.V."/>
            <person name="Bumazhkin B.K."/>
            <person name="Patutina E.O."/>
            <person name="Beletsky A.V."/>
            <person name="Mardanov A.V."/>
            <person name="Baslerov R.V."/>
            <person name="Panteleeva A.N."/>
            <person name="Kolganova T.V."/>
            <person name="Ravin N.V."/>
            <person name="Skryabin K.G."/>
        </authorList>
    </citation>
    <scope>NUCLEOTIDE SEQUENCE [LARGE SCALE GENOMIC DNA]</scope>
    <source>
        <strain evidence="6 7">DG-6</strain>
    </source>
</reference>
<accession>E1IBU5</accession>
<dbReference type="SUPFAM" id="SSF55103">
    <property type="entry name" value="FAD-linked oxidases, C-terminal domain"/>
    <property type="match status" value="1"/>
</dbReference>
<dbReference type="Proteomes" id="UP000054010">
    <property type="component" value="Unassembled WGS sequence"/>
</dbReference>
<dbReference type="InterPro" id="IPR004113">
    <property type="entry name" value="FAD-bd_oxidored_4_C"/>
</dbReference>
<evidence type="ECO:0000256" key="3">
    <source>
        <dbReference type="ARBA" id="ARBA00022827"/>
    </source>
</evidence>
<proteinExistence type="predicted"/>
<dbReference type="eggNOG" id="COG0277">
    <property type="taxonomic scope" value="Bacteria"/>
</dbReference>
<dbReference type="Gene3D" id="1.10.45.10">
    <property type="entry name" value="Vanillyl-alcohol Oxidase, Chain A, domain 4"/>
    <property type="match status" value="1"/>
</dbReference>
<dbReference type="SUPFAM" id="SSF56176">
    <property type="entry name" value="FAD-binding/transporter-associated domain-like"/>
    <property type="match status" value="1"/>
</dbReference>
<dbReference type="HOGENOM" id="CLU_017779_0_0_0"/>
<dbReference type="OrthoDB" id="9767256at2"/>
<dbReference type="InterPro" id="IPR036318">
    <property type="entry name" value="FAD-bd_PCMH-like_sf"/>
</dbReference>
<comment type="caution">
    <text evidence="6">The sequence shown here is derived from an EMBL/GenBank/DDBJ whole genome shotgun (WGS) entry which is preliminary data.</text>
</comment>
<dbReference type="PANTHER" id="PTHR11748">
    <property type="entry name" value="D-LACTATE DEHYDROGENASE"/>
    <property type="match status" value="1"/>
</dbReference>
<evidence type="ECO:0000313" key="7">
    <source>
        <dbReference type="Proteomes" id="UP000054010"/>
    </source>
</evidence>
<keyword evidence="4" id="KW-0560">Oxidoreductase</keyword>
<dbReference type="STRING" id="765420.OSCT_0796"/>
<name>E1IBU5_9CHLR</name>
<keyword evidence="7" id="KW-1185">Reference proteome</keyword>
<dbReference type="InterPro" id="IPR006094">
    <property type="entry name" value="Oxid_FAD_bind_N"/>
</dbReference>
<dbReference type="PANTHER" id="PTHR11748:SF103">
    <property type="entry name" value="GLYCOLATE OXIDASE SUBUNIT GLCE"/>
    <property type="match status" value="1"/>
</dbReference>
<keyword evidence="3" id="KW-0274">FAD</keyword>
<dbReference type="AlphaFoldDB" id="E1IBU5"/>
<dbReference type="InterPro" id="IPR016171">
    <property type="entry name" value="Vanillyl_alc_oxidase_C-sub2"/>
</dbReference>
<dbReference type="InterPro" id="IPR016169">
    <property type="entry name" value="FAD-bd_PCMH_sub2"/>
</dbReference>
<evidence type="ECO:0000256" key="4">
    <source>
        <dbReference type="ARBA" id="ARBA00023002"/>
    </source>
</evidence>
<gene>
    <name evidence="6" type="ORF">OSCT_0796</name>
</gene>
<organism evidence="6 7">
    <name type="scientific">Oscillochloris trichoides DG-6</name>
    <dbReference type="NCBI Taxonomy" id="765420"/>
    <lineage>
        <taxon>Bacteria</taxon>
        <taxon>Bacillati</taxon>
        <taxon>Chloroflexota</taxon>
        <taxon>Chloroflexia</taxon>
        <taxon>Chloroflexales</taxon>
        <taxon>Chloroflexineae</taxon>
        <taxon>Oscillochloridaceae</taxon>
        <taxon>Oscillochloris</taxon>
    </lineage>
</organism>
<keyword evidence="2" id="KW-0285">Flavoprotein</keyword>